<keyword evidence="4" id="KW-1185">Reference proteome</keyword>
<reference evidence="3" key="1">
    <citation type="journal article" date="2023" name="Mol. Phylogenet. Evol.">
        <title>Genome-scale phylogeny and comparative genomics of the fungal order Sordariales.</title>
        <authorList>
            <person name="Hensen N."/>
            <person name="Bonometti L."/>
            <person name="Westerberg I."/>
            <person name="Brannstrom I.O."/>
            <person name="Guillou S."/>
            <person name="Cros-Aarteil S."/>
            <person name="Calhoun S."/>
            <person name="Haridas S."/>
            <person name="Kuo A."/>
            <person name="Mondo S."/>
            <person name="Pangilinan J."/>
            <person name="Riley R."/>
            <person name="LaButti K."/>
            <person name="Andreopoulos B."/>
            <person name="Lipzen A."/>
            <person name="Chen C."/>
            <person name="Yan M."/>
            <person name="Daum C."/>
            <person name="Ng V."/>
            <person name="Clum A."/>
            <person name="Steindorff A."/>
            <person name="Ohm R.A."/>
            <person name="Martin F."/>
            <person name="Silar P."/>
            <person name="Natvig D.O."/>
            <person name="Lalanne C."/>
            <person name="Gautier V."/>
            <person name="Ament-Velasquez S.L."/>
            <person name="Kruys A."/>
            <person name="Hutchinson M.I."/>
            <person name="Powell A.J."/>
            <person name="Barry K."/>
            <person name="Miller A.N."/>
            <person name="Grigoriev I.V."/>
            <person name="Debuchy R."/>
            <person name="Gladieux P."/>
            <person name="Hiltunen Thoren M."/>
            <person name="Johannesson H."/>
        </authorList>
    </citation>
    <scope>NUCLEOTIDE SEQUENCE</scope>
    <source>
        <strain evidence="3">CBS 990.96</strain>
    </source>
</reference>
<dbReference type="PANTHER" id="PTHR36205">
    <property type="entry name" value="CHROMOSOME 19, WHOLE GENOME SHOTGUN SEQUENCE"/>
    <property type="match status" value="1"/>
</dbReference>
<reference evidence="3" key="2">
    <citation type="submission" date="2023-05" db="EMBL/GenBank/DDBJ databases">
        <authorList>
            <consortium name="Lawrence Berkeley National Laboratory"/>
            <person name="Steindorff A."/>
            <person name="Hensen N."/>
            <person name="Bonometti L."/>
            <person name="Westerberg I."/>
            <person name="Brannstrom I.O."/>
            <person name="Guillou S."/>
            <person name="Cros-Aarteil S."/>
            <person name="Calhoun S."/>
            <person name="Haridas S."/>
            <person name="Kuo A."/>
            <person name="Mondo S."/>
            <person name="Pangilinan J."/>
            <person name="Riley R."/>
            <person name="Labutti K."/>
            <person name="Andreopoulos B."/>
            <person name="Lipzen A."/>
            <person name="Chen C."/>
            <person name="Yanf M."/>
            <person name="Daum C."/>
            <person name="Ng V."/>
            <person name="Clum A."/>
            <person name="Ohm R."/>
            <person name="Martin F."/>
            <person name="Silar P."/>
            <person name="Natvig D."/>
            <person name="Lalanne C."/>
            <person name="Gautier V."/>
            <person name="Ament-Velasquez S.L."/>
            <person name="Kruys A."/>
            <person name="Hutchinson M.I."/>
            <person name="Powell A.J."/>
            <person name="Barry K."/>
            <person name="Miller A.N."/>
            <person name="Grigoriev I.V."/>
            <person name="Debuchy R."/>
            <person name="Gladieux P."/>
            <person name="Thoren M.H."/>
            <person name="Johannesson H."/>
        </authorList>
    </citation>
    <scope>NUCLEOTIDE SEQUENCE</scope>
    <source>
        <strain evidence="3">CBS 990.96</strain>
    </source>
</reference>
<dbReference type="EMBL" id="MU865306">
    <property type="protein sequence ID" value="KAK4229602.1"/>
    <property type="molecule type" value="Genomic_DNA"/>
</dbReference>
<comment type="caution">
    <text evidence="3">The sequence shown here is derived from an EMBL/GenBank/DDBJ whole genome shotgun (WGS) entry which is preliminary data.</text>
</comment>
<dbReference type="Pfam" id="PF11885">
    <property type="entry name" value="DUF3405"/>
    <property type="match status" value="1"/>
</dbReference>
<organism evidence="3 4">
    <name type="scientific">Podospora fimiseda</name>
    <dbReference type="NCBI Taxonomy" id="252190"/>
    <lineage>
        <taxon>Eukaryota</taxon>
        <taxon>Fungi</taxon>
        <taxon>Dikarya</taxon>
        <taxon>Ascomycota</taxon>
        <taxon>Pezizomycotina</taxon>
        <taxon>Sordariomycetes</taxon>
        <taxon>Sordariomycetidae</taxon>
        <taxon>Sordariales</taxon>
        <taxon>Podosporaceae</taxon>
        <taxon>Podospora</taxon>
    </lineage>
</organism>
<dbReference type="Proteomes" id="UP001301958">
    <property type="component" value="Unassembled WGS sequence"/>
</dbReference>
<dbReference type="AlphaFoldDB" id="A0AAN7BUB3"/>
<keyword evidence="2" id="KW-1133">Transmembrane helix</keyword>
<keyword evidence="2" id="KW-0472">Membrane</keyword>
<evidence type="ECO:0000313" key="3">
    <source>
        <dbReference type="EMBL" id="KAK4229602.1"/>
    </source>
</evidence>
<dbReference type="InterPro" id="IPR021822">
    <property type="entry name" value="DUF3405"/>
</dbReference>
<name>A0AAN7BUB3_9PEZI</name>
<evidence type="ECO:0000313" key="4">
    <source>
        <dbReference type="Proteomes" id="UP001301958"/>
    </source>
</evidence>
<evidence type="ECO:0008006" key="5">
    <source>
        <dbReference type="Google" id="ProtNLM"/>
    </source>
</evidence>
<sequence>MERPPFMPRSKSNSFSSSIFSREDLTFLREEKTLLPYSNQPKPPKIRVRTLLGHCLYRRVFLWSVGFLLLLWLTLSSNKTQLRRERIFRLVNFGEDDPGDTGGGPDDVVYVVRGGDETTATELEDDDIPKWMRFRRLDGFFNGIKALVPAAEHQPEYPRDPATPPLFPLTLSYTGMPTPTPYAPHPDYDSSEYTSKYHAVKTCYLDKENTIPVPDVYAYSGVVQGQPDPVMGSYNLLGIRDDICFDRFGRYGPYGLGYSFNKGGSHVGTETEQTGNSAVWKKTGKIDYSGIDWGDVQSRCYEANKQRFITPPEEPIPTMRPASATSNSSKKKKNQNVGRSFLSRGEREQISRTAVVIRAYVGFQWTQHVVLNFRALISEVALRSGGEYTVHFLLHVRDDDEPIFADPLTAQRILDENVPEEFHGICTLWSEDQMRLLYPGKWGHSVEDPSSGDIHGVYRSAHFPLQHFAILHPEYEHFWNWELDMRWVGDYYELFDRLGAWARQQSRVELWERSAKYYIPALHGNWDNFTRLVHEETIASKKQSILGPVYFKGKSLLRSEAAGQSFLPSSCDSGDTECGVGEEADLITLNPLFDTEESGWVFAADVTGYKHTLPIPPRRCSIITASRMSRRLLKVMHEETWRHRHSMFTEMYPATMALHHGLKAVYAPHPVFIDREWDLEELDKAFNGGRDHTAGGEGSPYDLTNEHVHRGTTWYYNSQFAGKLWRRWLGYAQSEDDEGLVMKGGRKEEESPQGTGRLCLRSRLLHPIKWENPHDLDYE</sequence>
<proteinExistence type="predicted"/>
<gene>
    <name evidence="3" type="ORF">QBC38DRAFT_97475</name>
</gene>
<dbReference type="PANTHER" id="PTHR36205:SF3">
    <property type="entry name" value="MAJOR FACILITATOR SUPERFAMILY TRANSPORTER"/>
    <property type="match status" value="1"/>
</dbReference>
<evidence type="ECO:0000256" key="1">
    <source>
        <dbReference type="SAM" id="MobiDB-lite"/>
    </source>
</evidence>
<feature type="region of interest" description="Disordered" evidence="1">
    <location>
        <begin position="310"/>
        <end position="343"/>
    </location>
</feature>
<protein>
    <recommendedName>
        <fullName evidence="5">Major facilitator superfamily transporter</fullName>
    </recommendedName>
</protein>
<keyword evidence="2" id="KW-0812">Transmembrane</keyword>
<feature type="transmembrane region" description="Helical" evidence="2">
    <location>
        <begin position="56"/>
        <end position="75"/>
    </location>
</feature>
<accession>A0AAN7BUB3</accession>
<evidence type="ECO:0000256" key="2">
    <source>
        <dbReference type="SAM" id="Phobius"/>
    </source>
</evidence>